<evidence type="ECO:0000313" key="2">
    <source>
        <dbReference type="Ensembl" id="ENSSMAP00000002163.1"/>
    </source>
</evidence>
<keyword evidence="1" id="KW-0472">Membrane</keyword>
<evidence type="ECO:0000256" key="1">
    <source>
        <dbReference type="SAM" id="Phobius"/>
    </source>
</evidence>
<reference evidence="2" key="1">
    <citation type="submission" date="2023-05" db="EMBL/GenBank/DDBJ databases">
        <title>High-quality long-read genome of Scophthalmus maximus.</title>
        <authorList>
            <person name="Lien S."/>
            <person name="Martinez P."/>
        </authorList>
    </citation>
    <scope>NUCLEOTIDE SEQUENCE [LARGE SCALE GENOMIC DNA]</scope>
</reference>
<protein>
    <submittedName>
        <fullName evidence="2">Uncharacterized protein</fullName>
    </submittedName>
</protein>
<keyword evidence="1" id="KW-1133">Transmembrane helix</keyword>
<accession>A0A8D2ZH79</accession>
<organism evidence="2 3">
    <name type="scientific">Scophthalmus maximus</name>
    <name type="common">Turbot</name>
    <name type="synonym">Psetta maxima</name>
    <dbReference type="NCBI Taxonomy" id="52904"/>
    <lineage>
        <taxon>Eukaryota</taxon>
        <taxon>Metazoa</taxon>
        <taxon>Chordata</taxon>
        <taxon>Craniata</taxon>
        <taxon>Vertebrata</taxon>
        <taxon>Euteleostomi</taxon>
        <taxon>Actinopterygii</taxon>
        <taxon>Neopterygii</taxon>
        <taxon>Teleostei</taxon>
        <taxon>Neoteleostei</taxon>
        <taxon>Acanthomorphata</taxon>
        <taxon>Carangaria</taxon>
        <taxon>Pleuronectiformes</taxon>
        <taxon>Pleuronectoidei</taxon>
        <taxon>Scophthalmidae</taxon>
        <taxon>Scophthalmus</taxon>
    </lineage>
</organism>
<dbReference type="Ensembl" id="ENSSMAT00000002204.2">
    <property type="protein sequence ID" value="ENSSMAP00000002163.1"/>
    <property type="gene ID" value="ENSSMAG00000001337.2"/>
</dbReference>
<evidence type="ECO:0000313" key="3">
    <source>
        <dbReference type="Proteomes" id="UP000694558"/>
    </source>
</evidence>
<reference evidence="2" key="2">
    <citation type="submission" date="2025-08" db="UniProtKB">
        <authorList>
            <consortium name="Ensembl"/>
        </authorList>
    </citation>
    <scope>IDENTIFICATION</scope>
</reference>
<keyword evidence="1" id="KW-0812">Transmembrane</keyword>
<name>A0A8D2ZH79_SCOMX</name>
<feature type="transmembrane region" description="Helical" evidence="1">
    <location>
        <begin position="25"/>
        <end position="42"/>
    </location>
</feature>
<sequence length="126" mass="14671">MLCNVKPVFDHVEGPLKLLAVTDLLYLYVIIYILNIYCRYLQQRGICQRGYRWVCPWIVGRFSHVSSNKSCYLVDMVGKPANGDRGDVLMMSFLPCVSKLCRDTSIRPFLLCMRYFFLTVFCLLHS</sequence>
<dbReference type="AlphaFoldDB" id="A0A8D2ZH79"/>
<proteinExistence type="predicted"/>
<dbReference type="Proteomes" id="UP000694558">
    <property type="component" value="Chromosome 4"/>
</dbReference>